<evidence type="ECO:0000313" key="1">
    <source>
        <dbReference type="EMBL" id="CAA7410198.1"/>
    </source>
</evidence>
<evidence type="ECO:0000313" key="2">
    <source>
        <dbReference type="Proteomes" id="UP000663760"/>
    </source>
</evidence>
<dbReference type="Gene3D" id="3.40.50.150">
    <property type="entry name" value="Vaccinia Virus protein VP39"/>
    <property type="match status" value="1"/>
</dbReference>
<sequence length="239" mass="26195">MGWSPRNAANAYLDTLKLCKDENERRRDQSKSIEPESNEFLSALAAGLSAQLIVEVSREASNSTIALAAAARQTGGRLVCILPEPGKLEESKEVIKGSGLNDMVEFKVGDPHQLLPRYENIDFSLVDCETESNTELLRLLDVNPRRAVVVANNLMSGREGLCGAIGGLRGKGSVRSMKHPIGNGMEVTMIGDAYQFRKVDMRKGGRAAPLRRSPPKSVWVMEVDEASGEEHIFRVFQSP</sequence>
<dbReference type="EMBL" id="LR746280">
    <property type="protein sequence ID" value="CAA7410198.1"/>
    <property type="molecule type" value="Genomic_DNA"/>
</dbReference>
<reference evidence="1" key="1">
    <citation type="submission" date="2020-02" db="EMBL/GenBank/DDBJ databases">
        <authorList>
            <person name="Scholz U."/>
            <person name="Mascher M."/>
            <person name="Fiebig A."/>
        </authorList>
    </citation>
    <scope>NUCLEOTIDE SEQUENCE</scope>
</reference>
<dbReference type="AlphaFoldDB" id="A0A7I8LLQ4"/>
<dbReference type="Pfam" id="PF07279">
    <property type="entry name" value="DUF1442"/>
    <property type="match status" value="1"/>
</dbReference>
<name>A0A7I8LLQ4_SPIIN</name>
<dbReference type="OrthoDB" id="774871at2759"/>
<gene>
    <name evidence="1" type="ORF">SI8410_17020876</name>
</gene>
<dbReference type="InterPro" id="IPR029063">
    <property type="entry name" value="SAM-dependent_MTases_sf"/>
</dbReference>
<protein>
    <submittedName>
        <fullName evidence="1">Uncharacterized protein</fullName>
    </submittedName>
</protein>
<accession>A0A7I8LLQ4</accession>
<dbReference type="PANTHER" id="PTHR33593">
    <property type="entry name" value="DUF1442 FAMILY PROTEIN"/>
    <property type="match status" value="1"/>
</dbReference>
<keyword evidence="2" id="KW-1185">Reference proteome</keyword>
<dbReference type="SUPFAM" id="SSF53335">
    <property type="entry name" value="S-adenosyl-L-methionine-dependent methyltransferases"/>
    <property type="match status" value="1"/>
</dbReference>
<organism evidence="1 2">
    <name type="scientific">Spirodela intermedia</name>
    <name type="common">Intermediate duckweed</name>
    <dbReference type="NCBI Taxonomy" id="51605"/>
    <lineage>
        <taxon>Eukaryota</taxon>
        <taxon>Viridiplantae</taxon>
        <taxon>Streptophyta</taxon>
        <taxon>Embryophyta</taxon>
        <taxon>Tracheophyta</taxon>
        <taxon>Spermatophyta</taxon>
        <taxon>Magnoliopsida</taxon>
        <taxon>Liliopsida</taxon>
        <taxon>Araceae</taxon>
        <taxon>Lemnoideae</taxon>
        <taxon>Spirodela</taxon>
    </lineage>
</organism>
<dbReference type="Proteomes" id="UP000663760">
    <property type="component" value="Chromosome 17"/>
</dbReference>
<dbReference type="InterPro" id="IPR009902">
    <property type="entry name" value="DUF1442"/>
</dbReference>
<dbReference type="PANTHER" id="PTHR33593:SF1">
    <property type="entry name" value="DUF1442 FAMILY PROTEIN"/>
    <property type="match status" value="1"/>
</dbReference>
<proteinExistence type="predicted"/>